<dbReference type="PROSITE" id="PS00018">
    <property type="entry name" value="EF_HAND_1"/>
    <property type="match status" value="2"/>
</dbReference>
<dbReference type="SUPFAM" id="SSF47473">
    <property type="entry name" value="EF-hand"/>
    <property type="match status" value="1"/>
</dbReference>
<dbReference type="Pfam" id="PF03969">
    <property type="entry name" value="AFG1_ATPase"/>
    <property type="match status" value="1"/>
</dbReference>
<dbReference type="PROSITE" id="PS50222">
    <property type="entry name" value="EF_HAND_2"/>
    <property type="match status" value="2"/>
</dbReference>
<reference evidence="6" key="1">
    <citation type="submission" date="2021-02" db="EMBL/GenBank/DDBJ databases">
        <authorList>
            <person name="Dougan E. K."/>
            <person name="Rhodes N."/>
            <person name="Thang M."/>
            <person name="Chan C."/>
        </authorList>
    </citation>
    <scope>NUCLEOTIDE SEQUENCE</scope>
</reference>
<dbReference type="EMBL" id="CAJNNV010008159">
    <property type="protein sequence ID" value="CAE8595839.1"/>
    <property type="molecule type" value="Genomic_DNA"/>
</dbReference>
<name>A0A813E5X2_POLGL</name>
<keyword evidence="7" id="KW-1185">Reference proteome</keyword>
<dbReference type="Proteomes" id="UP000654075">
    <property type="component" value="Unassembled WGS sequence"/>
</dbReference>
<dbReference type="SMART" id="SM00054">
    <property type="entry name" value="EFh"/>
    <property type="match status" value="2"/>
</dbReference>
<dbReference type="GO" id="GO:0005739">
    <property type="term" value="C:mitochondrion"/>
    <property type="evidence" value="ECO:0007669"/>
    <property type="project" value="TreeGrafter"/>
</dbReference>
<dbReference type="Gene3D" id="1.10.238.10">
    <property type="entry name" value="EF-hand"/>
    <property type="match status" value="1"/>
</dbReference>
<dbReference type="Pfam" id="PF13499">
    <property type="entry name" value="EF-hand_7"/>
    <property type="match status" value="1"/>
</dbReference>
<proteinExistence type="inferred from homology"/>
<dbReference type="Gene3D" id="3.40.50.300">
    <property type="entry name" value="P-loop containing nucleotide triphosphate hydrolases"/>
    <property type="match status" value="1"/>
</dbReference>
<comment type="similarity">
    <text evidence="1">Belongs to the AFG1 ATPase family.</text>
</comment>
<dbReference type="PANTHER" id="PTHR12169">
    <property type="entry name" value="ATPASE N2B"/>
    <property type="match status" value="1"/>
</dbReference>
<keyword evidence="2" id="KW-0547">Nucleotide-binding</keyword>
<evidence type="ECO:0000313" key="6">
    <source>
        <dbReference type="EMBL" id="CAE8595839.1"/>
    </source>
</evidence>
<evidence type="ECO:0000256" key="2">
    <source>
        <dbReference type="ARBA" id="ARBA00022741"/>
    </source>
</evidence>
<dbReference type="SUPFAM" id="SSF52540">
    <property type="entry name" value="P-loop containing nucleoside triphosphate hydrolases"/>
    <property type="match status" value="1"/>
</dbReference>
<dbReference type="OrthoDB" id="548867at2759"/>
<feature type="domain" description="EF-hand" evidence="5">
    <location>
        <begin position="538"/>
        <end position="573"/>
    </location>
</feature>
<protein>
    <recommendedName>
        <fullName evidence="5">EF-hand domain-containing protein</fullName>
    </recommendedName>
</protein>
<dbReference type="PANTHER" id="PTHR12169:SF6">
    <property type="entry name" value="AFG1-LIKE ATPASE"/>
    <property type="match status" value="1"/>
</dbReference>
<sequence length="628" mass="70531">MLSRSEAMRAAVMGVAGRGGSRCSSAAFAPAASAAAARRLAFHPGQMPPQRPLPGRHSCVPLQPAWHLHEASRGHATAASTHASPGGSPLQRYEELVAIGDINRDPNQENVVRILDAMAQKLANHVPGVTAARRTPAIDRHSGWLGGLFGSGKAAASPAKLPVETLLSSTGPQGLYVWGGCGTGKTFLMDLFYDSVNVKQKKRIHFHEWMIDVHERLHRLQKKNALVQEKATEWTAEAAMAQREALKAGAGQKSESADDLIVQVANEMLSEAWLLCFDEFQVTHISDAIIMKRLFSILWERGSIIICTSNRPPEDLYLNGLNRGLFLPFIPMIRQFCDVHDIASQVDYRLTTASEEEDRRVYIFPNGMEEAQLLERKFYRICHNEVKVGAQIETQGRRIAVPKTAVNSNVAWFRFTDLCDKPLGAADYLAIGAAFHTVFISDIPKMTLQERDQVRRFITLVDAFYERHTKLVCTAETDPISLFQVSEEDKKNSTHDEVFAWDRTVSRLIEMQSIQYLSDAARNIDGEQFLGQYNLSSLNDDELTEMWRRYDRDDSGEIDRQELRVMLEDILEKHQGHRNLQDDVFALCMDEIDADKNGVISVDEFERYLKDFTVVASTMRLKVELSGL</sequence>
<evidence type="ECO:0000256" key="3">
    <source>
        <dbReference type="ARBA" id="ARBA00022837"/>
    </source>
</evidence>
<dbReference type="InterPro" id="IPR018247">
    <property type="entry name" value="EF_Hand_1_Ca_BS"/>
</dbReference>
<dbReference type="GO" id="GO:0016887">
    <property type="term" value="F:ATP hydrolysis activity"/>
    <property type="evidence" value="ECO:0007669"/>
    <property type="project" value="InterPro"/>
</dbReference>
<dbReference type="CDD" id="cd00051">
    <property type="entry name" value="EFh"/>
    <property type="match status" value="1"/>
</dbReference>
<comment type="caution">
    <text evidence="6">The sequence shown here is derived from an EMBL/GenBank/DDBJ whole genome shotgun (WGS) entry which is preliminary data.</text>
</comment>
<organism evidence="6 7">
    <name type="scientific">Polarella glacialis</name>
    <name type="common">Dinoflagellate</name>
    <dbReference type="NCBI Taxonomy" id="89957"/>
    <lineage>
        <taxon>Eukaryota</taxon>
        <taxon>Sar</taxon>
        <taxon>Alveolata</taxon>
        <taxon>Dinophyceae</taxon>
        <taxon>Suessiales</taxon>
        <taxon>Suessiaceae</taxon>
        <taxon>Polarella</taxon>
    </lineage>
</organism>
<dbReference type="OMA" id="XLKPNAV"/>
<keyword evidence="4" id="KW-0067">ATP-binding</keyword>
<accession>A0A813E5X2</accession>
<dbReference type="NCBIfam" id="NF040713">
    <property type="entry name" value="ZapE"/>
    <property type="match status" value="1"/>
</dbReference>
<keyword evidence="3" id="KW-0106">Calcium</keyword>
<dbReference type="GO" id="GO:0005509">
    <property type="term" value="F:calcium ion binding"/>
    <property type="evidence" value="ECO:0007669"/>
    <property type="project" value="InterPro"/>
</dbReference>
<evidence type="ECO:0000256" key="4">
    <source>
        <dbReference type="ARBA" id="ARBA00022840"/>
    </source>
</evidence>
<evidence type="ECO:0000259" key="5">
    <source>
        <dbReference type="PROSITE" id="PS50222"/>
    </source>
</evidence>
<evidence type="ECO:0000313" key="7">
    <source>
        <dbReference type="Proteomes" id="UP000654075"/>
    </source>
</evidence>
<dbReference type="GO" id="GO:0005524">
    <property type="term" value="F:ATP binding"/>
    <property type="evidence" value="ECO:0007669"/>
    <property type="project" value="UniProtKB-KW"/>
</dbReference>
<feature type="domain" description="EF-hand" evidence="5">
    <location>
        <begin position="580"/>
        <end position="615"/>
    </location>
</feature>
<dbReference type="AlphaFoldDB" id="A0A813E5X2"/>
<gene>
    <name evidence="6" type="ORF">PGLA1383_LOCUS14331</name>
</gene>
<dbReference type="InterPro" id="IPR027417">
    <property type="entry name" value="P-loop_NTPase"/>
</dbReference>
<dbReference type="InterPro" id="IPR002048">
    <property type="entry name" value="EF_hand_dom"/>
</dbReference>
<dbReference type="InterPro" id="IPR011992">
    <property type="entry name" value="EF-hand-dom_pair"/>
</dbReference>
<dbReference type="InterPro" id="IPR005654">
    <property type="entry name" value="ATPase_AFG1-like"/>
</dbReference>
<evidence type="ECO:0000256" key="1">
    <source>
        <dbReference type="ARBA" id="ARBA00010322"/>
    </source>
</evidence>